<dbReference type="PANTHER" id="PTHR34676">
    <property type="entry name" value="DUF4219 DOMAIN-CONTAINING PROTEIN-RELATED"/>
    <property type="match status" value="1"/>
</dbReference>
<dbReference type="InterPro" id="IPR036875">
    <property type="entry name" value="Znf_CCHC_sf"/>
</dbReference>
<dbReference type="SMART" id="SM00343">
    <property type="entry name" value="ZnF_C2HC"/>
    <property type="match status" value="2"/>
</dbReference>
<dbReference type="InterPro" id="IPR001878">
    <property type="entry name" value="Znf_CCHC"/>
</dbReference>
<feature type="domain" description="CCHC-type" evidence="4">
    <location>
        <begin position="285"/>
        <end position="300"/>
    </location>
</feature>
<evidence type="ECO:0000256" key="2">
    <source>
        <dbReference type="SAM" id="Coils"/>
    </source>
</evidence>
<dbReference type="PROSITE" id="PS50158">
    <property type="entry name" value="ZF_CCHC"/>
    <property type="match status" value="1"/>
</dbReference>
<dbReference type="GO" id="GO:0008270">
    <property type="term" value="F:zinc ion binding"/>
    <property type="evidence" value="ECO:0007669"/>
    <property type="project" value="UniProtKB-KW"/>
</dbReference>
<evidence type="ECO:0000256" key="3">
    <source>
        <dbReference type="SAM" id="MobiDB-lite"/>
    </source>
</evidence>
<dbReference type="InterPro" id="IPR025724">
    <property type="entry name" value="GAG-pre-integrase_dom"/>
</dbReference>
<keyword evidence="1" id="KW-0862">Zinc</keyword>
<dbReference type="SUPFAM" id="SSF57756">
    <property type="entry name" value="Retrovirus zinc finger-like domains"/>
    <property type="match status" value="2"/>
</dbReference>
<gene>
    <name evidence="5" type="ORF">CFOL_v3_17657</name>
</gene>
<dbReference type="AlphaFoldDB" id="A0A1Q3C1U9"/>
<dbReference type="EMBL" id="BDDD01001200">
    <property type="protein sequence ID" value="GAV74176.1"/>
    <property type="molecule type" value="Genomic_DNA"/>
</dbReference>
<evidence type="ECO:0000256" key="1">
    <source>
        <dbReference type="PROSITE-ProRule" id="PRU00047"/>
    </source>
</evidence>
<evidence type="ECO:0000259" key="4">
    <source>
        <dbReference type="PROSITE" id="PS50158"/>
    </source>
</evidence>
<dbReference type="PANTHER" id="PTHR34676:SF8">
    <property type="entry name" value="TRANSMEMBRANE PROTEIN"/>
    <property type="match status" value="1"/>
</dbReference>
<dbReference type="Proteomes" id="UP000187406">
    <property type="component" value="Unassembled WGS sequence"/>
</dbReference>
<keyword evidence="1" id="KW-0863">Zinc-finger</keyword>
<reference evidence="6" key="1">
    <citation type="submission" date="2016-04" db="EMBL/GenBank/DDBJ databases">
        <title>Cephalotus genome sequencing.</title>
        <authorList>
            <person name="Fukushima K."/>
            <person name="Hasebe M."/>
            <person name="Fang X."/>
        </authorList>
    </citation>
    <scope>NUCLEOTIDE SEQUENCE [LARGE SCALE GENOMIC DNA]</scope>
    <source>
        <strain evidence="6">cv. St1</strain>
    </source>
</reference>
<keyword evidence="6" id="KW-1185">Reference proteome</keyword>
<keyword evidence="2" id="KW-0175">Coiled coil</keyword>
<dbReference type="GO" id="GO:0003676">
    <property type="term" value="F:nucleic acid binding"/>
    <property type="evidence" value="ECO:0007669"/>
    <property type="project" value="InterPro"/>
</dbReference>
<dbReference type="Pfam" id="PF00098">
    <property type="entry name" value="zf-CCHC"/>
    <property type="match status" value="1"/>
</dbReference>
<dbReference type="Gene3D" id="4.10.60.10">
    <property type="entry name" value="Zinc finger, CCHC-type"/>
    <property type="match status" value="1"/>
</dbReference>
<dbReference type="Pfam" id="PF14223">
    <property type="entry name" value="Retrotran_gag_2"/>
    <property type="match status" value="1"/>
</dbReference>
<dbReference type="Pfam" id="PF13976">
    <property type="entry name" value="gag_pre-integrs"/>
    <property type="match status" value="1"/>
</dbReference>
<accession>A0A1Q3C1U9</accession>
<name>A0A1Q3C1U9_CEPFO</name>
<protein>
    <submittedName>
        <fullName evidence="5">Zf-CCHC domain-containing protein/DUF4219 domain-containing protein/gag_pre-integrs domain-containing protein/UBN2 domain-containing protein</fullName>
    </submittedName>
</protein>
<evidence type="ECO:0000313" key="5">
    <source>
        <dbReference type="EMBL" id="GAV74176.1"/>
    </source>
</evidence>
<organism evidence="5 6">
    <name type="scientific">Cephalotus follicularis</name>
    <name type="common">Albany pitcher plant</name>
    <dbReference type="NCBI Taxonomy" id="3775"/>
    <lineage>
        <taxon>Eukaryota</taxon>
        <taxon>Viridiplantae</taxon>
        <taxon>Streptophyta</taxon>
        <taxon>Embryophyta</taxon>
        <taxon>Tracheophyta</taxon>
        <taxon>Spermatophyta</taxon>
        <taxon>Magnoliopsida</taxon>
        <taxon>eudicotyledons</taxon>
        <taxon>Gunneridae</taxon>
        <taxon>Pentapetalae</taxon>
        <taxon>rosids</taxon>
        <taxon>fabids</taxon>
        <taxon>Oxalidales</taxon>
        <taxon>Cephalotaceae</taxon>
        <taxon>Cephalotus</taxon>
    </lineage>
</organism>
<evidence type="ECO:0000313" key="6">
    <source>
        <dbReference type="Proteomes" id="UP000187406"/>
    </source>
</evidence>
<keyword evidence="1" id="KW-0479">Metal-binding</keyword>
<proteinExistence type="predicted"/>
<feature type="region of interest" description="Disordered" evidence="3">
    <location>
        <begin position="213"/>
        <end position="245"/>
    </location>
</feature>
<dbReference type="InParanoid" id="A0A1Q3C1U9"/>
<feature type="coiled-coil region" evidence="2">
    <location>
        <begin position="370"/>
        <end position="423"/>
    </location>
</feature>
<sequence length="565" mass="65550">MSNKESMSISKPPFFDGNNYSHWKAKMTIFIQALDFNLWDIIIDGPKLPHIISQEGIKTLKSRSSYTDDDRKKVQLNAKAKHVIICSLNSNEFNRVSSCATAKEIWDRLEVTYEGTNQVKDAKINMLVREYEMFSMKENENISGMFVRFTNIINSLQFLNKCYTNSEMVRKILKCLPKSWMPKVTAIEEAKDLNTLPLEELLGSLMTHEMTIKNREDDEEQDEKKKKVIAFKSSTTDSSEEASDDEMALIKRRFKKYPAKKKFGSKHFKKTLPSKSETKKEEIICFECNKPGHYKSECPRLKKAKDTIKKKKAMVATWSDSDESSSEEEDNQEVAQLALMAINDSDEDEDEDENEVSELLELLEKFSPENTSLKRTIKALNRENVSLKHEIECLSNKSSDDKTISLEKENETLKIEIDALKKTFSKFSNSSEKLDKLLGLQRCVFNKAGLGYDEMNNVKHFQKYLEKKDNKKTSSNIACTYCNKYGHTTQNCYHKRNDMHKRNLLLKNKVFKLRTIWVPKGTFITNPPDSWMWHRRLGHVSMRTIAKILKHDLVKGLPKLSFQKR</sequence>
<comment type="caution">
    <text evidence="5">The sequence shown here is derived from an EMBL/GenBank/DDBJ whole genome shotgun (WGS) entry which is preliminary data.</text>
</comment>